<protein>
    <submittedName>
        <fullName evidence="2">Uncharacterized protein</fullName>
    </submittedName>
</protein>
<dbReference type="RefSeq" id="WP_161567069.1">
    <property type="nucleotide sequence ID" value="NZ_QOVI01000002.1"/>
</dbReference>
<evidence type="ECO:0000256" key="1">
    <source>
        <dbReference type="SAM" id="Phobius"/>
    </source>
</evidence>
<feature type="transmembrane region" description="Helical" evidence="1">
    <location>
        <begin position="12"/>
        <end position="30"/>
    </location>
</feature>
<proteinExistence type="predicted"/>
<dbReference type="AlphaFoldDB" id="A0A4Q0NXN7"/>
<keyword evidence="1" id="KW-0812">Transmembrane</keyword>
<accession>A0A4Q0NXN7</accession>
<organism evidence="2 3">
    <name type="scientific">Leeuwenhoekiella aestuarii</name>
    <dbReference type="NCBI Taxonomy" id="2249426"/>
    <lineage>
        <taxon>Bacteria</taxon>
        <taxon>Pseudomonadati</taxon>
        <taxon>Bacteroidota</taxon>
        <taxon>Flavobacteriia</taxon>
        <taxon>Flavobacteriales</taxon>
        <taxon>Flavobacteriaceae</taxon>
        <taxon>Leeuwenhoekiella</taxon>
    </lineage>
</organism>
<sequence length="46" mass="5491">MSTAIKEDRFSAIYSLTLLFIPFIYSKIRLNEFQDSKIEMRRTFAV</sequence>
<evidence type="ECO:0000313" key="2">
    <source>
        <dbReference type="EMBL" id="RXG17043.1"/>
    </source>
</evidence>
<keyword evidence="1" id="KW-0472">Membrane</keyword>
<evidence type="ECO:0000313" key="3">
    <source>
        <dbReference type="Proteomes" id="UP000289821"/>
    </source>
</evidence>
<keyword evidence="1" id="KW-1133">Transmembrane helix</keyword>
<dbReference type="Proteomes" id="UP000289821">
    <property type="component" value="Unassembled WGS sequence"/>
</dbReference>
<name>A0A4Q0NXN7_9FLAO</name>
<gene>
    <name evidence="2" type="ORF">DSM04_102626</name>
</gene>
<reference evidence="2 3" key="1">
    <citation type="submission" date="2018-07" db="EMBL/GenBank/DDBJ databases">
        <title>Leeuwenhoekiella genomics.</title>
        <authorList>
            <person name="Tahon G."/>
            <person name="Willems A."/>
        </authorList>
    </citation>
    <scope>NUCLEOTIDE SEQUENCE [LARGE SCALE GENOMIC DNA]</scope>
    <source>
        <strain evidence="2 3">R-50232</strain>
    </source>
</reference>
<keyword evidence="3" id="KW-1185">Reference proteome</keyword>
<comment type="caution">
    <text evidence="2">The sequence shown here is derived from an EMBL/GenBank/DDBJ whole genome shotgun (WGS) entry which is preliminary data.</text>
</comment>
<dbReference type="EMBL" id="QOVI01000002">
    <property type="protein sequence ID" value="RXG17043.1"/>
    <property type="molecule type" value="Genomic_DNA"/>
</dbReference>